<accession>A0A9P1IW05</accession>
<gene>
    <name evidence="2" type="ORF">CAMP_LOCUS14889</name>
</gene>
<proteinExistence type="predicted"/>
<feature type="region of interest" description="Disordered" evidence="1">
    <location>
        <begin position="208"/>
        <end position="242"/>
    </location>
</feature>
<dbReference type="AlphaFoldDB" id="A0A9P1IW05"/>
<keyword evidence="3" id="KW-1185">Reference proteome</keyword>
<evidence type="ECO:0000256" key="1">
    <source>
        <dbReference type="SAM" id="MobiDB-lite"/>
    </source>
</evidence>
<feature type="compositionally biased region" description="Low complexity" evidence="1">
    <location>
        <begin position="216"/>
        <end position="242"/>
    </location>
</feature>
<dbReference type="OrthoDB" id="5867968at2759"/>
<organism evidence="2 3">
    <name type="scientific">Caenorhabditis angaria</name>
    <dbReference type="NCBI Taxonomy" id="860376"/>
    <lineage>
        <taxon>Eukaryota</taxon>
        <taxon>Metazoa</taxon>
        <taxon>Ecdysozoa</taxon>
        <taxon>Nematoda</taxon>
        <taxon>Chromadorea</taxon>
        <taxon>Rhabditida</taxon>
        <taxon>Rhabditina</taxon>
        <taxon>Rhabditomorpha</taxon>
        <taxon>Rhabditoidea</taxon>
        <taxon>Rhabditidae</taxon>
        <taxon>Peloderinae</taxon>
        <taxon>Caenorhabditis</taxon>
    </lineage>
</organism>
<dbReference type="Proteomes" id="UP001152747">
    <property type="component" value="Unassembled WGS sequence"/>
</dbReference>
<reference evidence="2" key="1">
    <citation type="submission" date="2022-11" db="EMBL/GenBank/DDBJ databases">
        <authorList>
            <person name="Kikuchi T."/>
        </authorList>
    </citation>
    <scope>NUCLEOTIDE SEQUENCE</scope>
    <source>
        <strain evidence="2">PS1010</strain>
    </source>
</reference>
<evidence type="ECO:0000313" key="3">
    <source>
        <dbReference type="Proteomes" id="UP001152747"/>
    </source>
</evidence>
<sequence length="242" mass="27301">MNGRASTSKSAWSVSPETIMSHHFRLAKGVPSVIDIRPPHSMYNSPISIHYHPKTRPSSADPNKRRTLTRPQRELNDFVNGRQRNKNPLPMLTKRSSLTDLTKPKLLENPNYQPPRKRVQQQNTTVKQPINDMKNTIRFQKINDFKDTVLSEVISQDDYSDRFILDTIRRNMENLAGIVPWNDLEHAASELMANLDISDTKKLHHKKIETPKMDLSSISGSSKSSSSASSSYSSTSSSSGSV</sequence>
<evidence type="ECO:0000313" key="2">
    <source>
        <dbReference type="EMBL" id="CAI5452252.1"/>
    </source>
</evidence>
<feature type="region of interest" description="Disordered" evidence="1">
    <location>
        <begin position="50"/>
        <end position="73"/>
    </location>
</feature>
<dbReference type="EMBL" id="CANHGI010000005">
    <property type="protein sequence ID" value="CAI5452252.1"/>
    <property type="molecule type" value="Genomic_DNA"/>
</dbReference>
<feature type="region of interest" description="Disordered" evidence="1">
    <location>
        <begin position="105"/>
        <end position="124"/>
    </location>
</feature>
<protein>
    <submittedName>
        <fullName evidence="2">Uncharacterized protein</fullName>
    </submittedName>
</protein>
<comment type="caution">
    <text evidence="2">The sequence shown here is derived from an EMBL/GenBank/DDBJ whole genome shotgun (WGS) entry which is preliminary data.</text>
</comment>
<name>A0A9P1IW05_9PELO</name>